<accession>A0A2Z2M6F0</accession>
<dbReference type="OrthoDB" id="85914at2157"/>
<dbReference type="Proteomes" id="UP000250134">
    <property type="component" value="Chromosome"/>
</dbReference>
<dbReference type="AlphaFoldDB" id="A0A2Z2M6F0"/>
<protein>
    <submittedName>
        <fullName evidence="1">Uncharacterized protein</fullName>
    </submittedName>
</protein>
<keyword evidence="2" id="KW-1185">Reference proteome</keyword>
<evidence type="ECO:0000313" key="2">
    <source>
        <dbReference type="Proteomes" id="UP000250134"/>
    </source>
</evidence>
<dbReference type="RefSeq" id="WP_088885525.1">
    <property type="nucleotide sequence ID" value="NZ_CP014855.1"/>
</dbReference>
<gene>
    <name evidence="1" type="ORF">A3K92_06665</name>
</gene>
<proteinExistence type="predicted"/>
<name>A0A2Z2M6F0_THEGO</name>
<dbReference type="KEGG" id="tgg:A3K92_06665"/>
<dbReference type="EMBL" id="CP014855">
    <property type="protein sequence ID" value="ASJ01186.1"/>
    <property type="molecule type" value="Genomic_DNA"/>
</dbReference>
<evidence type="ECO:0000313" key="1">
    <source>
        <dbReference type="EMBL" id="ASJ01186.1"/>
    </source>
</evidence>
<organism evidence="1 2">
    <name type="scientific">Thermococcus gorgonarius</name>
    <dbReference type="NCBI Taxonomy" id="71997"/>
    <lineage>
        <taxon>Archaea</taxon>
        <taxon>Methanobacteriati</taxon>
        <taxon>Methanobacteriota</taxon>
        <taxon>Thermococci</taxon>
        <taxon>Thermococcales</taxon>
        <taxon>Thermococcaceae</taxon>
        <taxon>Thermococcus</taxon>
    </lineage>
</organism>
<reference evidence="1 2" key="1">
    <citation type="submission" date="2016-03" db="EMBL/GenBank/DDBJ databases">
        <title>Complete genome sequence of Thermococcus gorgonarius.</title>
        <authorList>
            <person name="Oger P.M."/>
        </authorList>
    </citation>
    <scope>NUCLEOTIDE SEQUENCE [LARGE SCALE GENOMIC DNA]</scope>
    <source>
        <strain evidence="1 2">W-12</strain>
    </source>
</reference>
<dbReference type="GeneID" id="33332219"/>
<sequence>MSARRAQLLSLDAMVSLVIVIFVFTTVINTSSALKGEITSMLGWYERANIADNMLDVMVKTPGEPTNWYQNPDSVKIVGIGSNYSPTGADYRRVKALALNFDKPAVLSALNNMSMGKDFLLEFYLSSFNVSIDGRFPIVYIPNITFADRRGTGLRFDLQGSPDGNDYFSVSYIKITKANGSVYINENITALSNNGQNIEVNHGDIIEIVTASTTYLTTTSADIPQELCNEKYSNNSNNNCVIGPLPENTRIIIYLTNPESNLQIQLETKWDWKRIRLAPGQGNVIVTASAYDNVTPEIPSSYTFYTNLMEKKTPTYWFAVINGTPTQNRNLILASMDRSPWVEPVERRITIARLEYNLSAGPSATDPMVYGLLTSPLPQGAYLSVSTTSNTTGNVTFVAVSGSRFLGLMVYRDEQGGYLKGVLIGNTTPGVVRRFYSGTNSSILIPLKDIFGEESNVVIGLWLYSLDGWDRSEVSIDIMPSIEWSLEPKAEQAFVKLTVWDDS</sequence>